<gene>
    <name evidence="7" type="ORF">TPA0910_46490</name>
</gene>
<proteinExistence type="inferred from homology"/>
<feature type="transmembrane region" description="Helical" evidence="5">
    <location>
        <begin position="69"/>
        <end position="96"/>
    </location>
</feature>
<sequence length="267" mass="28123">MTTTAARRAAGPARTTAKDRVLALGRAELTLLVRNKAALSYAVLLPGTLTLSMTTVTKDIDLEDAGLSLGMLVLPGSIGLALILAVYLNLVGVYVIRREELVLKRLRAGEPTDTEILAGSALPAVLMGLVQCVLLAVSVGLALDVPAPKAPYLAVAGVAIGLAQMVALAAATAAYTRTGESAQLTPMPLMLVSMMASGLFVPLEVMPDQVAAVCERLPLTPVVDLVRGGWSGGMSPLEVLGALVTAVAWTVLAWWTVRRRFFWEPRR</sequence>
<name>A0ABQ3U4P1_STRHY</name>
<evidence type="ECO:0000256" key="2">
    <source>
        <dbReference type="ARBA" id="ARBA00022692"/>
    </source>
</evidence>
<dbReference type="PANTHER" id="PTHR43027:SF2">
    <property type="entry name" value="TRANSPORT PERMEASE PROTEIN"/>
    <property type="match status" value="1"/>
</dbReference>
<feature type="domain" description="ABC transmembrane type-2" evidence="6">
    <location>
        <begin position="37"/>
        <end position="260"/>
    </location>
</feature>
<dbReference type="EMBL" id="BNEK01000005">
    <property type="protein sequence ID" value="GHJ30216.1"/>
    <property type="molecule type" value="Genomic_DNA"/>
</dbReference>
<evidence type="ECO:0000256" key="1">
    <source>
        <dbReference type="ARBA" id="ARBA00004141"/>
    </source>
</evidence>
<comment type="caution">
    <text evidence="7">The sequence shown here is derived from an EMBL/GenBank/DDBJ whole genome shotgun (WGS) entry which is preliminary data.</text>
</comment>
<keyword evidence="5" id="KW-0813">Transport</keyword>
<protein>
    <recommendedName>
        <fullName evidence="5">Transport permease protein</fullName>
    </recommendedName>
</protein>
<accession>A0ABQ3U4P1</accession>
<dbReference type="Pfam" id="PF01061">
    <property type="entry name" value="ABC2_membrane"/>
    <property type="match status" value="1"/>
</dbReference>
<keyword evidence="5" id="KW-1003">Cell membrane</keyword>
<comment type="similarity">
    <text evidence="5">Belongs to the ABC-2 integral membrane protein family.</text>
</comment>
<evidence type="ECO:0000313" key="8">
    <source>
        <dbReference type="Proteomes" id="UP001054854"/>
    </source>
</evidence>
<evidence type="ECO:0000259" key="6">
    <source>
        <dbReference type="PROSITE" id="PS51012"/>
    </source>
</evidence>
<comment type="subcellular location">
    <subcellularLocation>
        <location evidence="5">Cell membrane</location>
        <topology evidence="5">Multi-pass membrane protein</topology>
    </subcellularLocation>
    <subcellularLocation>
        <location evidence="1">Membrane</location>
        <topology evidence="1">Multi-pass membrane protein</topology>
    </subcellularLocation>
</comment>
<keyword evidence="8" id="KW-1185">Reference proteome</keyword>
<evidence type="ECO:0000256" key="5">
    <source>
        <dbReference type="RuleBase" id="RU361157"/>
    </source>
</evidence>
<evidence type="ECO:0000256" key="4">
    <source>
        <dbReference type="ARBA" id="ARBA00023136"/>
    </source>
</evidence>
<evidence type="ECO:0000256" key="3">
    <source>
        <dbReference type="ARBA" id="ARBA00022989"/>
    </source>
</evidence>
<dbReference type="PANTHER" id="PTHR43027">
    <property type="entry name" value="DOXORUBICIN RESISTANCE ABC TRANSPORTER PERMEASE PROTEIN DRRC-RELATED"/>
    <property type="match status" value="1"/>
</dbReference>
<dbReference type="InterPro" id="IPR047817">
    <property type="entry name" value="ABC2_TM_bact-type"/>
</dbReference>
<dbReference type="InterPro" id="IPR052902">
    <property type="entry name" value="ABC-2_transporter"/>
</dbReference>
<dbReference type="RefSeq" id="WP_220048166.1">
    <property type="nucleotide sequence ID" value="NZ_BNEK01000005.1"/>
</dbReference>
<dbReference type="Proteomes" id="UP001054854">
    <property type="component" value="Unassembled WGS sequence"/>
</dbReference>
<keyword evidence="2 5" id="KW-0812">Transmembrane</keyword>
<keyword evidence="4 5" id="KW-0472">Membrane</keyword>
<evidence type="ECO:0000313" key="7">
    <source>
        <dbReference type="EMBL" id="GHJ30216.1"/>
    </source>
</evidence>
<keyword evidence="3 5" id="KW-1133">Transmembrane helix</keyword>
<feature type="transmembrane region" description="Helical" evidence="5">
    <location>
        <begin position="239"/>
        <end position="257"/>
    </location>
</feature>
<feature type="transmembrane region" description="Helical" evidence="5">
    <location>
        <begin position="116"/>
        <end position="140"/>
    </location>
</feature>
<feature type="transmembrane region" description="Helical" evidence="5">
    <location>
        <begin position="38"/>
        <end position="57"/>
    </location>
</feature>
<reference evidence="7" key="1">
    <citation type="submission" date="2024-05" db="EMBL/GenBank/DDBJ databases">
        <title>Whole genome shotgun sequence of Streptomyces hygroscopicus NBRC 113678.</title>
        <authorList>
            <person name="Komaki H."/>
            <person name="Tamura T."/>
        </authorList>
    </citation>
    <scope>NUCLEOTIDE SEQUENCE</scope>
    <source>
        <strain evidence="7">N11-34</strain>
    </source>
</reference>
<organism evidence="7 8">
    <name type="scientific">Streptomyces hygroscopicus</name>
    <dbReference type="NCBI Taxonomy" id="1912"/>
    <lineage>
        <taxon>Bacteria</taxon>
        <taxon>Bacillati</taxon>
        <taxon>Actinomycetota</taxon>
        <taxon>Actinomycetes</taxon>
        <taxon>Kitasatosporales</taxon>
        <taxon>Streptomycetaceae</taxon>
        <taxon>Streptomyces</taxon>
        <taxon>Streptomyces violaceusniger group</taxon>
    </lineage>
</organism>
<feature type="transmembrane region" description="Helical" evidence="5">
    <location>
        <begin position="187"/>
        <end position="203"/>
    </location>
</feature>
<feature type="transmembrane region" description="Helical" evidence="5">
    <location>
        <begin position="152"/>
        <end position="175"/>
    </location>
</feature>
<dbReference type="InterPro" id="IPR013525">
    <property type="entry name" value="ABC2_TM"/>
</dbReference>
<dbReference type="PROSITE" id="PS51012">
    <property type="entry name" value="ABC_TM2"/>
    <property type="match status" value="1"/>
</dbReference>